<dbReference type="GO" id="GO:0004029">
    <property type="term" value="F:aldehyde dehydrogenase (NAD+) activity"/>
    <property type="evidence" value="ECO:0007669"/>
    <property type="project" value="TreeGrafter"/>
</dbReference>
<dbReference type="InterPro" id="IPR016163">
    <property type="entry name" value="Ald_DH_C"/>
</dbReference>
<dbReference type="PROSITE" id="PS00070">
    <property type="entry name" value="ALDEHYDE_DEHYDR_CYS"/>
    <property type="match status" value="1"/>
</dbReference>
<dbReference type="Gene3D" id="3.40.605.10">
    <property type="entry name" value="Aldehyde Dehydrogenase, Chain A, domain 1"/>
    <property type="match status" value="1"/>
</dbReference>
<dbReference type="GO" id="GO:0005737">
    <property type="term" value="C:cytoplasm"/>
    <property type="evidence" value="ECO:0007669"/>
    <property type="project" value="TreeGrafter"/>
</dbReference>
<evidence type="ECO:0000256" key="7">
    <source>
        <dbReference type="RuleBase" id="RU003345"/>
    </source>
</evidence>
<dbReference type="InterPro" id="IPR016162">
    <property type="entry name" value="Ald_DH_N"/>
</dbReference>
<dbReference type="InterPro" id="IPR016161">
    <property type="entry name" value="Ald_DH/histidinol_DH"/>
</dbReference>
<reference evidence="9 10" key="1">
    <citation type="submission" date="2017-05" db="EMBL/GenBank/DDBJ databases">
        <authorList>
            <person name="Varghese N."/>
            <person name="Submissions S."/>
        </authorList>
    </citation>
    <scope>NUCLEOTIDE SEQUENCE [LARGE SCALE GENOMIC DNA]</scope>
    <source>
        <strain evidence="9 10">DSM 19036</strain>
    </source>
</reference>
<dbReference type="InterPro" id="IPR015590">
    <property type="entry name" value="Aldehyde_DH_dom"/>
</dbReference>
<dbReference type="Proteomes" id="UP000320300">
    <property type="component" value="Unassembled WGS sequence"/>
</dbReference>
<dbReference type="RefSeq" id="WP_142530511.1">
    <property type="nucleotide sequence ID" value="NZ_CBCSJO010000012.1"/>
</dbReference>
<feature type="domain" description="Aldehyde dehydrogenase" evidence="8">
    <location>
        <begin position="38"/>
        <end position="450"/>
    </location>
</feature>
<evidence type="ECO:0000256" key="6">
    <source>
        <dbReference type="PROSITE-ProRule" id="PRU10007"/>
    </source>
</evidence>
<gene>
    <name evidence="9" type="ORF">SAMN06265348_11383</name>
</gene>
<keyword evidence="3" id="KW-0520">NAD</keyword>
<accession>A0A521FK97</accession>
<evidence type="ECO:0000313" key="9">
    <source>
        <dbReference type="EMBL" id="SMO96454.1"/>
    </source>
</evidence>
<dbReference type="PIRSF" id="PIRSF036492">
    <property type="entry name" value="ALDH"/>
    <property type="match status" value="1"/>
</dbReference>
<feature type="active site" evidence="5 6">
    <location>
        <position position="227"/>
    </location>
</feature>
<dbReference type="AlphaFoldDB" id="A0A521FK97"/>
<dbReference type="PANTHER" id="PTHR43570">
    <property type="entry name" value="ALDEHYDE DEHYDROGENASE"/>
    <property type="match status" value="1"/>
</dbReference>
<evidence type="ECO:0000256" key="3">
    <source>
        <dbReference type="ARBA" id="ARBA00023027"/>
    </source>
</evidence>
<comment type="similarity">
    <text evidence="1 4 7">Belongs to the aldehyde dehydrogenase family.</text>
</comment>
<evidence type="ECO:0000256" key="4">
    <source>
        <dbReference type="PIRNR" id="PIRNR036492"/>
    </source>
</evidence>
<proteinExistence type="inferred from homology"/>
<dbReference type="EMBL" id="FXTN01000013">
    <property type="protein sequence ID" value="SMO96454.1"/>
    <property type="molecule type" value="Genomic_DNA"/>
</dbReference>
<dbReference type="InterPro" id="IPR012394">
    <property type="entry name" value="Aldehyde_DH_NAD(P)"/>
</dbReference>
<evidence type="ECO:0000256" key="5">
    <source>
        <dbReference type="PIRSR" id="PIRSR036492-1"/>
    </source>
</evidence>
<protein>
    <recommendedName>
        <fullName evidence="4">Aldehyde dehydrogenase</fullName>
    </recommendedName>
</protein>
<dbReference type="SUPFAM" id="SSF53720">
    <property type="entry name" value="ALDH-like"/>
    <property type="match status" value="1"/>
</dbReference>
<evidence type="ECO:0000259" key="8">
    <source>
        <dbReference type="Pfam" id="PF00171"/>
    </source>
</evidence>
<keyword evidence="10" id="KW-1185">Reference proteome</keyword>
<feature type="active site" evidence="5">
    <location>
        <position position="261"/>
    </location>
</feature>
<evidence type="ECO:0000313" key="10">
    <source>
        <dbReference type="Proteomes" id="UP000320300"/>
    </source>
</evidence>
<evidence type="ECO:0000256" key="2">
    <source>
        <dbReference type="ARBA" id="ARBA00023002"/>
    </source>
</evidence>
<dbReference type="OrthoDB" id="781568at2"/>
<evidence type="ECO:0000256" key="1">
    <source>
        <dbReference type="ARBA" id="ARBA00009986"/>
    </source>
</evidence>
<dbReference type="Gene3D" id="3.40.309.10">
    <property type="entry name" value="Aldehyde Dehydrogenase, Chain A, domain 2"/>
    <property type="match status" value="1"/>
</dbReference>
<keyword evidence="2 4" id="KW-0560">Oxidoreductase</keyword>
<dbReference type="InterPro" id="IPR016160">
    <property type="entry name" value="Ald_DH_CS_CYS"/>
</dbReference>
<sequence>METESLVNQKAINSIENLQPEIQRVFKLQKEFHRHGNPIGIEERKALLKSFRETMLKYNAEVKQALYDDMGRPTNEETSFEVMVTVKDIDEALENIEEWAKPVHIEPVSNKQAKAYIHYDPKGVVLLMGAWNFPFSLVTTPLVAIIAAGNSVIIKTTETTPASSKVLKKIISEAFDEKYVYAFEGNTDVTTELQKLAVDHVFFTGSPRIGKTVMAAASANLSSVTLELGGKNPALVDETADLDLVAKHIVTSRFFNGGQTCLCIDYICVPKSKAEELTAQLIKHIKTEYYDGDKFVSARTSRMVNKKNFDRVTSYLYNARELGATFSFGGGQDAEKLMIEPTVLSDVPADALIMKEEIFGPVIVICPYDDIQEAYNYMDTLGKPLGMYIYSTADDFVQDVLNHSSSGIVCVNGWLEGWMDSSLPFGGVGTSGMGAYHGIRGFKEVSHQRAVYENPVA</sequence>
<dbReference type="Pfam" id="PF00171">
    <property type="entry name" value="Aldedh"/>
    <property type="match status" value="1"/>
</dbReference>
<dbReference type="InterPro" id="IPR029510">
    <property type="entry name" value="Ald_DH_CS_GLU"/>
</dbReference>
<dbReference type="PANTHER" id="PTHR43570:SF20">
    <property type="entry name" value="ALDEHYDE DEHYDROGENASE ALDX-RELATED"/>
    <property type="match status" value="1"/>
</dbReference>
<dbReference type="PROSITE" id="PS00687">
    <property type="entry name" value="ALDEHYDE_DEHYDR_GLU"/>
    <property type="match status" value="1"/>
</dbReference>
<organism evidence="9 10">
    <name type="scientific">Pedobacter westerhofensis</name>
    <dbReference type="NCBI Taxonomy" id="425512"/>
    <lineage>
        <taxon>Bacteria</taxon>
        <taxon>Pseudomonadati</taxon>
        <taxon>Bacteroidota</taxon>
        <taxon>Sphingobacteriia</taxon>
        <taxon>Sphingobacteriales</taxon>
        <taxon>Sphingobacteriaceae</taxon>
        <taxon>Pedobacter</taxon>
    </lineage>
</organism>
<dbReference type="GO" id="GO:0006081">
    <property type="term" value="P:aldehyde metabolic process"/>
    <property type="evidence" value="ECO:0007669"/>
    <property type="project" value="InterPro"/>
</dbReference>
<name>A0A521FK97_9SPHI</name>